<organism evidence="1 2">
    <name type="scientific">Aeribacillus alveayuensis</name>
    <dbReference type="NCBI Taxonomy" id="279215"/>
    <lineage>
        <taxon>Bacteria</taxon>
        <taxon>Bacillati</taxon>
        <taxon>Bacillota</taxon>
        <taxon>Bacilli</taxon>
        <taxon>Bacillales</taxon>
        <taxon>Bacillaceae</taxon>
        <taxon>Aeribacillus</taxon>
    </lineage>
</organism>
<name>A0ABT9VP97_9BACI</name>
<proteinExistence type="predicted"/>
<sequence length="44" mass="5232">MGVRIRADLFYVHQYFSHSKEKALFQETDYAEAFKSTSRFAVKK</sequence>
<dbReference type="EMBL" id="JAUSTR010000006">
    <property type="protein sequence ID" value="MDQ0162805.1"/>
    <property type="molecule type" value="Genomic_DNA"/>
</dbReference>
<comment type="caution">
    <text evidence="1">The sequence shown here is derived from an EMBL/GenBank/DDBJ whole genome shotgun (WGS) entry which is preliminary data.</text>
</comment>
<keyword evidence="1" id="KW-0315">Glutamine amidotransferase</keyword>
<accession>A0ABT9VP97</accession>
<dbReference type="Proteomes" id="UP001225646">
    <property type="component" value="Unassembled WGS sequence"/>
</dbReference>
<protein>
    <submittedName>
        <fullName evidence="1">Imidazoleglycerol phosphate synthase glutamine amidotransferase subunit HisH</fullName>
    </submittedName>
</protein>
<reference evidence="1 2" key="1">
    <citation type="submission" date="2023-07" db="EMBL/GenBank/DDBJ databases">
        <title>Genomic Encyclopedia of Type Strains, Phase IV (KMG-IV): sequencing the most valuable type-strain genomes for metagenomic binning, comparative biology and taxonomic classification.</title>
        <authorList>
            <person name="Goeker M."/>
        </authorList>
    </citation>
    <scope>NUCLEOTIDE SEQUENCE [LARGE SCALE GENOMIC DNA]</scope>
    <source>
        <strain evidence="1 2">DSM 19092</strain>
    </source>
</reference>
<keyword evidence="2" id="KW-1185">Reference proteome</keyword>
<evidence type="ECO:0000313" key="1">
    <source>
        <dbReference type="EMBL" id="MDQ0162805.1"/>
    </source>
</evidence>
<gene>
    <name evidence="1" type="ORF">J2S06_001882</name>
</gene>
<evidence type="ECO:0000313" key="2">
    <source>
        <dbReference type="Proteomes" id="UP001225646"/>
    </source>
</evidence>